<sequence length="106" mass="12173">MKWKHFIIGASVGVLVGYVLKERWDKEFISPDKALKNAKKAFQEKGPIDGSWIYTIPQDYEMNGLTYKVYKVGITRKNEDETKQFEVIVDAKTGTILHIDSLSFES</sequence>
<evidence type="ECO:0000259" key="1">
    <source>
        <dbReference type="Pfam" id="PF03413"/>
    </source>
</evidence>
<dbReference type="InterPro" id="IPR025711">
    <property type="entry name" value="PepSY"/>
</dbReference>
<proteinExistence type="predicted"/>
<gene>
    <name evidence="2" type="ORF">J2S06_000091</name>
</gene>
<dbReference type="EMBL" id="JAUSTR010000001">
    <property type="protein sequence ID" value="MDQ0161021.1"/>
    <property type="molecule type" value="Genomic_DNA"/>
</dbReference>
<feature type="domain" description="PepSY" evidence="1">
    <location>
        <begin position="29"/>
        <end position="97"/>
    </location>
</feature>
<organism evidence="2 3">
    <name type="scientific">Aeribacillus alveayuensis</name>
    <dbReference type="NCBI Taxonomy" id="279215"/>
    <lineage>
        <taxon>Bacteria</taxon>
        <taxon>Bacillati</taxon>
        <taxon>Bacillota</taxon>
        <taxon>Bacilli</taxon>
        <taxon>Bacillales</taxon>
        <taxon>Bacillaceae</taxon>
        <taxon>Aeribacillus</taxon>
    </lineage>
</organism>
<dbReference type="RefSeq" id="WP_419150949.1">
    <property type="nucleotide sequence ID" value="NZ_JAUSTR010000001.1"/>
</dbReference>
<name>A0ABT9VJ85_9BACI</name>
<evidence type="ECO:0000313" key="2">
    <source>
        <dbReference type="EMBL" id="MDQ0161021.1"/>
    </source>
</evidence>
<accession>A0ABT9VJ85</accession>
<protein>
    <submittedName>
        <fullName evidence="2">Small secreted protein</fullName>
    </submittedName>
</protein>
<evidence type="ECO:0000313" key="3">
    <source>
        <dbReference type="Proteomes" id="UP001225646"/>
    </source>
</evidence>
<dbReference type="Gene3D" id="3.10.450.40">
    <property type="match status" value="1"/>
</dbReference>
<reference evidence="2 3" key="1">
    <citation type="submission" date="2023-07" db="EMBL/GenBank/DDBJ databases">
        <title>Genomic Encyclopedia of Type Strains, Phase IV (KMG-IV): sequencing the most valuable type-strain genomes for metagenomic binning, comparative biology and taxonomic classification.</title>
        <authorList>
            <person name="Goeker M."/>
        </authorList>
    </citation>
    <scope>NUCLEOTIDE SEQUENCE [LARGE SCALE GENOMIC DNA]</scope>
    <source>
        <strain evidence="2 3">DSM 19092</strain>
    </source>
</reference>
<dbReference type="Proteomes" id="UP001225646">
    <property type="component" value="Unassembled WGS sequence"/>
</dbReference>
<dbReference type="Pfam" id="PF03413">
    <property type="entry name" value="PepSY"/>
    <property type="match status" value="1"/>
</dbReference>
<comment type="caution">
    <text evidence="2">The sequence shown here is derived from an EMBL/GenBank/DDBJ whole genome shotgun (WGS) entry which is preliminary data.</text>
</comment>
<keyword evidence="3" id="KW-1185">Reference proteome</keyword>